<gene>
    <name evidence="4" type="ORF">GTP41_15015</name>
</gene>
<accession>A0A6N9HL30</accession>
<keyword evidence="4" id="KW-0966">Cell projection</keyword>
<dbReference type="PANTHER" id="PTHR37533">
    <property type="entry name" value="FLAGELLAR HOOK-LENGTH CONTROL PROTEIN"/>
    <property type="match status" value="1"/>
</dbReference>
<evidence type="ECO:0000313" key="5">
    <source>
        <dbReference type="Proteomes" id="UP000448575"/>
    </source>
</evidence>
<dbReference type="Gene3D" id="3.30.750.140">
    <property type="match status" value="1"/>
</dbReference>
<dbReference type="InterPro" id="IPR021136">
    <property type="entry name" value="Flagellar_hook_control-like_C"/>
</dbReference>
<reference evidence="4 5" key="1">
    <citation type="submission" date="2019-12" db="EMBL/GenBank/DDBJ databases">
        <title>Novel species isolated from a subtropical stream in China.</title>
        <authorList>
            <person name="Lu H."/>
        </authorList>
    </citation>
    <scope>NUCLEOTIDE SEQUENCE [LARGE SCALE GENOMIC DNA]</scope>
    <source>
        <strain evidence="4 5">DS3</strain>
    </source>
</reference>
<keyword evidence="2" id="KW-0732">Signal</keyword>
<dbReference type="AlphaFoldDB" id="A0A6N9HL30"/>
<dbReference type="RefSeq" id="WP_161026362.1">
    <property type="nucleotide sequence ID" value="NZ_WWCJ01000009.1"/>
</dbReference>
<feature type="domain" description="Flagellar hook-length control protein-like C-terminal" evidence="3">
    <location>
        <begin position="93"/>
        <end position="172"/>
    </location>
</feature>
<proteinExistence type="predicted"/>
<feature type="compositionally biased region" description="Low complexity" evidence="1">
    <location>
        <begin position="181"/>
        <end position="194"/>
    </location>
</feature>
<organism evidence="4 5">
    <name type="scientific">Pseudoduganella guangdongensis</name>
    <dbReference type="NCBI Taxonomy" id="2692179"/>
    <lineage>
        <taxon>Bacteria</taxon>
        <taxon>Pseudomonadati</taxon>
        <taxon>Pseudomonadota</taxon>
        <taxon>Betaproteobacteria</taxon>
        <taxon>Burkholderiales</taxon>
        <taxon>Oxalobacteraceae</taxon>
        <taxon>Telluria group</taxon>
        <taxon>Pseudoduganella</taxon>
    </lineage>
</organism>
<keyword evidence="4" id="KW-0282">Flagellum</keyword>
<evidence type="ECO:0000313" key="4">
    <source>
        <dbReference type="EMBL" id="MYN03405.1"/>
    </source>
</evidence>
<dbReference type="EMBL" id="WWCJ01000009">
    <property type="protein sequence ID" value="MYN03405.1"/>
    <property type="molecule type" value="Genomic_DNA"/>
</dbReference>
<feature type="signal peptide" evidence="2">
    <location>
        <begin position="1"/>
        <end position="23"/>
    </location>
</feature>
<feature type="non-terminal residue" evidence="4">
    <location>
        <position position="1"/>
    </location>
</feature>
<comment type="caution">
    <text evidence="4">The sequence shown here is derived from an EMBL/GenBank/DDBJ whole genome shotgun (WGS) entry which is preliminary data.</text>
</comment>
<dbReference type="PANTHER" id="PTHR37533:SF2">
    <property type="entry name" value="FLAGELLAR HOOK-LENGTH CONTROL PROTEIN"/>
    <property type="match status" value="1"/>
</dbReference>
<dbReference type="Proteomes" id="UP000448575">
    <property type="component" value="Unassembled WGS sequence"/>
</dbReference>
<dbReference type="Pfam" id="PF02120">
    <property type="entry name" value="Flg_hook"/>
    <property type="match status" value="1"/>
</dbReference>
<protein>
    <submittedName>
        <fullName evidence="4">Flagellar hook-length control protein FliK</fullName>
    </submittedName>
</protein>
<sequence length="213" mass="22269">PSSRQSGAMDALSAALGALQAQAADGSAAPITAKDGASLLADSQRQHSEAGTLPGFRSVLANSVGQAAQADVLRLSGSPEQWQQPLRAALGDRLQLQLARNDQQAVIRLEPPNMGSVEISVRQSGGALHVNIAASHSEVLRQLNTIGDAVRQDLSQRQLGEVAVTVSSSGARNFAEGGGQQRQQQSEQQRQPGRGLDEADAGTTTFAMLSERE</sequence>
<evidence type="ECO:0000256" key="1">
    <source>
        <dbReference type="SAM" id="MobiDB-lite"/>
    </source>
</evidence>
<dbReference type="InterPro" id="IPR038610">
    <property type="entry name" value="FliK-like_C_sf"/>
</dbReference>
<keyword evidence="5" id="KW-1185">Reference proteome</keyword>
<dbReference type="InterPro" id="IPR052563">
    <property type="entry name" value="FliK"/>
</dbReference>
<keyword evidence="4" id="KW-0969">Cilium</keyword>
<dbReference type="CDD" id="cd17470">
    <property type="entry name" value="T3SS_Flik_C"/>
    <property type="match status" value="1"/>
</dbReference>
<evidence type="ECO:0000256" key="2">
    <source>
        <dbReference type="SAM" id="SignalP"/>
    </source>
</evidence>
<name>A0A6N9HL30_9BURK</name>
<feature type="region of interest" description="Disordered" evidence="1">
    <location>
        <begin position="171"/>
        <end position="213"/>
    </location>
</feature>
<evidence type="ECO:0000259" key="3">
    <source>
        <dbReference type="Pfam" id="PF02120"/>
    </source>
</evidence>
<feature type="chain" id="PRO_5027023700" evidence="2">
    <location>
        <begin position="24"/>
        <end position="213"/>
    </location>
</feature>